<dbReference type="InterPro" id="IPR029069">
    <property type="entry name" value="HotDog_dom_sf"/>
</dbReference>
<reference evidence="2 3" key="1">
    <citation type="submission" date="2021-03" db="EMBL/GenBank/DDBJ databases">
        <title>Whole genome sequence of Jiella sp. MQZ13P-4.</title>
        <authorList>
            <person name="Tuo L."/>
        </authorList>
    </citation>
    <scope>NUCLEOTIDE SEQUENCE [LARGE SCALE GENOMIC DNA]</scope>
    <source>
        <strain evidence="2 3">MQZ13P-4</strain>
    </source>
</reference>
<keyword evidence="3" id="KW-1185">Reference proteome</keyword>
<feature type="domain" description="MaoC-like" evidence="1">
    <location>
        <begin position="13"/>
        <end position="124"/>
    </location>
</feature>
<proteinExistence type="predicted"/>
<gene>
    <name evidence="2" type="ORF">J1C47_08820</name>
</gene>
<dbReference type="Gene3D" id="3.10.129.10">
    <property type="entry name" value="Hotdog Thioesterase"/>
    <property type="match status" value="1"/>
</dbReference>
<evidence type="ECO:0000313" key="2">
    <source>
        <dbReference type="EMBL" id="MBO0903744.1"/>
    </source>
</evidence>
<dbReference type="InterPro" id="IPR002539">
    <property type="entry name" value="MaoC-like_dom"/>
</dbReference>
<dbReference type="Proteomes" id="UP000664288">
    <property type="component" value="Unassembled WGS sequence"/>
</dbReference>
<sequence length="150" mass="16529">MAQELYFDDLDVGRRFESEPFAVTAEAIKAFAESYDPQPFHLDENAAADGFFGGLVASGWHVAALTMRRFVLEGLPVAGGLIGAGAELQWLRATRPGDTLRVFSEILECRPSRSRPTRGTVTIRSETRNQHGAVVQVMTTRIVVPRREPA</sequence>
<dbReference type="EMBL" id="JAFMPY010000007">
    <property type="protein sequence ID" value="MBO0903744.1"/>
    <property type="molecule type" value="Genomic_DNA"/>
</dbReference>
<accession>A0ABS3J255</accession>
<dbReference type="SUPFAM" id="SSF54637">
    <property type="entry name" value="Thioesterase/thiol ester dehydrase-isomerase"/>
    <property type="match status" value="1"/>
</dbReference>
<dbReference type="RefSeq" id="WP_207350381.1">
    <property type="nucleotide sequence ID" value="NZ_JAFMPY010000007.1"/>
</dbReference>
<dbReference type="CDD" id="cd03454">
    <property type="entry name" value="YdeM"/>
    <property type="match status" value="1"/>
</dbReference>
<comment type="caution">
    <text evidence="2">The sequence shown here is derived from an EMBL/GenBank/DDBJ whole genome shotgun (WGS) entry which is preliminary data.</text>
</comment>
<dbReference type="PANTHER" id="PTHR43664:SF1">
    <property type="entry name" value="BETA-METHYLMALYL-COA DEHYDRATASE"/>
    <property type="match status" value="1"/>
</dbReference>
<name>A0ABS3J255_9HYPH</name>
<evidence type="ECO:0000313" key="3">
    <source>
        <dbReference type="Proteomes" id="UP000664288"/>
    </source>
</evidence>
<organism evidence="2 3">
    <name type="scientific">Jiella sonneratiae</name>
    <dbReference type="NCBI Taxonomy" id="2816856"/>
    <lineage>
        <taxon>Bacteria</taxon>
        <taxon>Pseudomonadati</taxon>
        <taxon>Pseudomonadota</taxon>
        <taxon>Alphaproteobacteria</taxon>
        <taxon>Hyphomicrobiales</taxon>
        <taxon>Aurantimonadaceae</taxon>
        <taxon>Jiella</taxon>
    </lineage>
</organism>
<dbReference type="Pfam" id="PF01575">
    <property type="entry name" value="MaoC_dehydratas"/>
    <property type="match status" value="1"/>
</dbReference>
<dbReference type="InterPro" id="IPR052342">
    <property type="entry name" value="MCH/BMMD"/>
</dbReference>
<protein>
    <submittedName>
        <fullName evidence="2">MaoC family dehydratase</fullName>
    </submittedName>
</protein>
<evidence type="ECO:0000259" key="1">
    <source>
        <dbReference type="Pfam" id="PF01575"/>
    </source>
</evidence>
<dbReference type="PANTHER" id="PTHR43664">
    <property type="entry name" value="MONOAMINE OXIDASE-RELATED"/>
    <property type="match status" value="1"/>
</dbReference>